<evidence type="ECO:0000256" key="10">
    <source>
        <dbReference type="ARBA" id="ARBA00023065"/>
    </source>
</evidence>
<comment type="subunit">
    <text evidence="3">Homodimer.</text>
</comment>
<evidence type="ECO:0000256" key="7">
    <source>
        <dbReference type="ARBA" id="ARBA00022837"/>
    </source>
</evidence>
<comment type="similarity">
    <text evidence="2">Belongs to the calcium channel alpha-1 subunit (TC 1.A.1.11) family. Two pore calcium channel subfamily.</text>
</comment>
<evidence type="ECO:0000256" key="12">
    <source>
        <dbReference type="ARBA" id="ARBA00023303"/>
    </source>
</evidence>
<evidence type="ECO:0000256" key="9">
    <source>
        <dbReference type="ARBA" id="ARBA00022989"/>
    </source>
</evidence>
<evidence type="ECO:0000256" key="4">
    <source>
        <dbReference type="ARBA" id="ARBA00022448"/>
    </source>
</evidence>
<feature type="transmembrane region" description="Helical" evidence="13">
    <location>
        <begin position="96"/>
        <end position="121"/>
    </location>
</feature>
<feature type="transmembrane region" description="Helical" evidence="13">
    <location>
        <begin position="481"/>
        <end position="507"/>
    </location>
</feature>
<dbReference type="PANTHER" id="PTHR46988">
    <property type="entry name" value="TWO PORE CALCIUM CHANNEL PROTEIN 1"/>
    <property type="match status" value="1"/>
</dbReference>
<comment type="subcellular location">
    <subcellularLocation>
        <location evidence="1">Membrane</location>
        <topology evidence="1">Multi-pass membrane protein</topology>
    </subcellularLocation>
</comment>
<dbReference type="GO" id="GO:0005509">
    <property type="term" value="F:calcium ion binding"/>
    <property type="evidence" value="ECO:0007669"/>
    <property type="project" value="InterPro"/>
</dbReference>
<protein>
    <recommendedName>
        <fullName evidence="14">EF-hand domain-containing protein</fullName>
    </recommendedName>
</protein>
<evidence type="ECO:0000256" key="3">
    <source>
        <dbReference type="ARBA" id="ARBA00011738"/>
    </source>
</evidence>
<keyword evidence="5 13" id="KW-0812">Transmembrane</keyword>
<dbReference type="InterPro" id="IPR011992">
    <property type="entry name" value="EF-hand-dom_pair"/>
</dbReference>
<feature type="domain" description="EF-hand" evidence="14">
    <location>
        <begin position="180"/>
        <end position="215"/>
    </location>
</feature>
<feature type="transmembrane region" description="Helical" evidence="13">
    <location>
        <begin position="36"/>
        <end position="55"/>
    </location>
</feature>
<keyword evidence="9 13" id="KW-1133">Transmembrane helix</keyword>
<evidence type="ECO:0000256" key="1">
    <source>
        <dbReference type="ARBA" id="ARBA00004141"/>
    </source>
</evidence>
<gene>
    <name evidence="15" type="ORF">PTTT1_LOCUS23223</name>
</gene>
<proteinExistence type="inferred from homology"/>
<organism evidence="15">
    <name type="scientific">Phaeodactylum tricornutum</name>
    <name type="common">Diatom</name>
    <dbReference type="NCBI Taxonomy" id="2850"/>
    <lineage>
        <taxon>Eukaryota</taxon>
        <taxon>Sar</taxon>
        <taxon>Stramenopiles</taxon>
        <taxon>Ochrophyta</taxon>
        <taxon>Bacillariophyta</taxon>
        <taxon>Bacillariophyceae</taxon>
        <taxon>Bacillariophycidae</taxon>
        <taxon>Naviculales</taxon>
        <taxon>Phaeodactylaceae</taxon>
        <taxon>Phaeodactylum</taxon>
    </lineage>
</organism>
<feature type="transmembrane region" description="Helical" evidence="13">
    <location>
        <begin position="328"/>
        <end position="348"/>
    </location>
</feature>
<dbReference type="Proteomes" id="UP000836788">
    <property type="component" value="Chromosome 19"/>
</dbReference>
<dbReference type="PROSITE" id="PS50222">
    <property type="entry name" value="EF_HAND_2"/>
    <property type="match status" value="1"/>
</dbReference>
<evidence type="ECO:0000256" key="5">
    <source>
        <dbReference type="ARBA" id="ARBA00022692"/>
    </source>
</evidence>
<evidence type="ECO:0000256" key="6">
    <source>
        <dbReference type="ARBA" id="ARBA00022737"/>
    </source>
</evidence>
<dbReference type="Gene3D" id="1.10.287.70">
    <property type="match status" value="2"/>
</dbReference>
<keyword evidence="6" id="KW-0677">Repeat</keyword>
<dbReference type="Pfam" id="PF13499">
    <property type="entry name" value="EF-hand_7"/>
    <property type="match status" value="1"/>
</dbReference>
<dbReference type="Gene3D" id="1.10.238.10">
    <property type="entry name" value="EF-hand"/>
    <property type="match status" value="1"/>
</dbReference>
<evidence type="ECO:0000256" key="13">
    <source>
        <dbReference type="SAM" id="Phobius"/>
    </source>
</evidence>
<keyword evidence="8" id="KW-0851">Voltage-gated channel</keyword>
<keyword evidence="11 13" id="KW-0472">Membrane</keyword>
<dbReference type="Gene3D" id="1.20.120.350">
    <property type="entry name" value="Voltage-gated potassium channels. Chain C"/>
    <property type="match status" value="1"/>
</dbReference>
<feature type="transmembrane region" description="Helical" evidence="13">
    <location>
        <begin position="379"/>
        <end position="405"/>
    </location>
</feature>
<keyword evidence="10" id="KW-0406">Ion transport</keyword>
<dbReference type="InterPro" id="IPR002048">
    <property type="entry name" value="EF_hand_dom"/>
</dbReference>
<keyword evidence="12" id="KW-0407">Ion channel</keyword>
<dbReference type="InterPro" id="IPR027359">
    <property type="entry name" value="Volt_channel_dom_sf"/>
</dbReference>
<dbReference type="InterPro" id="IPR005821">
    <property type="entry name" value="Ion_trans_dom"/>
</dbReference>
<name>A0A8J9X412_PHATR</name>
<evidence type="ECO:0000256" key="8">
    <source>
        <dbReference type="ARBA" id="ARBA00022882"/>
    </source>
</evidence>
<dbReference type="PANTHER" id="PTHR46988:SF2">
    <property type="entry name" value="TWO PORE CALCIUM CHANNEL PROTEIN 1"/>
    <property type="match status" value="1"/>
</dbReference>
<dbReference type="GO" id="GO:0034702">
    <property type="term" value="C:monoatomic ion channel complex"/>
    <property type="evidence" value="ECO:0007669"/>
    <property type="project" value="UniProtKB-KW"/>
</dbReference>
<keyword evidence="4" id="KW-0813">Transport</keyword>
<dbReference type="SUPFAM" id="SSF81324">
    <property type="entry name" value="Voltage-gated potassium channels"/>
    <property type="match status" value="2"/>
</dbReference>
<evidence type="ECO:0000256" key="11">
    <source>
        <dbReference type="ARBA" id="ARBA00023136"/>
    </source>
</evidence>
<dbReference type="SUPFAM" id="SSF47473">
    <property type="entry name" value="EF-hand"/>
    <property type="match status" value="1"/>
</dbReference>
<dbReference type="GO" id="GO:0005245">
    <property type="term" value="F:voltage-gated calcium channel activity"/>
    <property type="evidence" value="ECO:0007669"/>
    <property type="project" value="InterPro"/>
</dbReference>
<reference evidence="15" key="1">
    <citation type="submission" date="2022-02" db="EMBL/GenBank/DDBJ databases">
        <authorList>
            <person name="Giguere J D."/>
        </authorList>
    </citation>
    <scope>NUCLEOTIDE SEQUENCE</scope>
    <source>
        <strain evidence="15">CCAP 1055/1</strain>
    </source>
</reference>
<accession>A0A8J9X412</accession>
<evidence type="ECO:0000313" key="15">
    <source>
        <dbReference type="EMBL" id="CAG9283568.1"/>
    </source>
</evidence>
<dbReference type="EMBL" id="OU594960">
    <property type="protein sequence ID" value="CAG9283568.1"/>
    <property type="molecule type" value="Genomic_DNA"/>
</dbReference>
<evidence type="ECO:0000256" key="2">
    <source>
        <dbReference type="ARBA" id="ARBA00009286"/>
    </source>
</evidence>
<keyword evidence="7" id="KW-0106">Calcium</keyword>
<dbReference type="InterPro" id="IPR044581">
    <property type="entry name" value="TPC1_plant"/>
</dbReference>
<dbReference type="Pfam" id="PF00520">
    <property type="entry name" value="Ion_trans"/>
    <property type="match status" value="2"/>
</dbReference>
<sequence>MHHPYVRLAILLSLSPAAQRDIGVLVKMLPEVMNILLILGVFMVFYAWFGTVMFVGTEEGSMHFSSLIESMWTLWICVTTANYPDVMMPEYNQNRWVTLYFISFMILSFFFLMNLVLAAVFNEYQLAFQTRKQDRTKASDENLRKAYALMDSEGMGRIDQETVMALFCILNEDFPEFRTLSDEDTKLLFAILDKDGSSTITEEEFMDFGSVLLLEFVKTSAYSTFVELRLPKIFHSSLYQTFCTVVKSNLFEYSIDAILVMNAVVIGIQSYPELSGQAVQIDPKYWDGSIDTIWEGVESVFTVIYALEVVVKVLVLGWRAYTESYKNVFDFTITILAVISSSIVYYPNEFSDSRLIRMIVMARVLRLIRLLTAMKRFQLIGIISVEILPAASSALMVLFCIMYFFSALGMHLYGGLITRDPANSLAYLLLGTDFSENDYWANNFNDMISGMNVLFNMLVVNNWTECEVGFEATTQEKWVRFFFLSFHVCGVILVNNLVIAFIINAFFEELAIYRERTDEEIVGDGEAVIRNRR</sequence>
<dbReference type="AlphaFoldDB" id="A0A8J9X412"/>
<feature type="non-terminal residue" evidence="15">
    <location>
        <position position="533"/>
    </location>
</feature>
<evidence type="ECO:0000259" key="14">
    <source>
        <dbReference type="PROSITE" id="PS50222"/>
    </source>
</evidence>